<dbReference type="InterPro" id="IPR011055">
    <property type="entry name" value="Dup_hybrid_motif"/>
</dbReference>
<dbReference type="PANTHER" id="PTHR21666:SF289">
    <property type="entry name" value="L-ALA--D-GLU ENDOPEPTIDASE"/>
    <property type="match status" value="1"/>
</dbReference>
<feature type="compositionally biased region" description="Basic residues" evidence="2">
    <location>
        <begin position="48"/>
        <end position="57"/>
    </location>
</feature>
<evidence type="ECO:0000259" key="4">
    <source>
        <dbReference type="Pfam" id="PF01551"/>
    </source>
</evidence>
<feature type="compositionally biased region" description="Pro residues" evidence="2">
    <location>
        <begin position="399"/>
        <end position="408"/>
    </location>
</feature>
<dbReference type="Gene3D" id="2.70.70.10">
    <property type="entry name" value="Glucose Permease (Domain IIA)"/>
    <property type="match status" value="1"/>
</dbReference>
<dbReference type="RefSeq" id="WP_085932172.1">
    <property type="nucleotide sequence ID" value="NZ_FUWJ01000001.1"/>
</dbReference>
<proteinExistence type="predicted"/>
<dbReference type="OrthoDB" id="9805070at2"/>
<feature type="signal peptide" evidence="3">
    <location>
        <begin position="1"/>
        <end position="40"/>
    </location>
</feature>
<dbReference type="STRING" id="225324.SAMN02745126_00435"/>
<evidence type="ECO:0000313" key="6">
    <source>
        <dbReference type="Proteomes" id="UP000190092"/>
    </source>
</evidence>
<evidence type="ECO:0000256" key="2">
    <source>
        <dbReference type="SAM" id="MobiDB-lite"/>
    </source>
</evidence>
<feature type="domain" description="M23ase beta-sheet core" evidence="4">
    <location>
        <begin position="255"/>
        <end position="351"/>
    </location>
</feature>
<dbReference type="CDD" id="cd12797">
    <property type="entry name" value="M23_peptidase"/>
    <property type="match status" value="1"/>
</dbReference>
<reference evidence="6" key="1">
    <citation type="submission" date="2017-02" db="EMBL/GenBank/DDBJ databases">
        <authorList>
            <person name="Varghese N."/>
            <person name="Submissions S."/>
        </authorList>
    </citation>
    <scope>NUCLEOTIDE SEQUENCE [LARGE SCALE GENOMIC DNA]</scope>
    <source>
        <strain evidence="6">ATCC 27094</strain>
    </source>
</reference>
<dbReference type="PANTHER" id="PTHR21666">
    <property type="entry name" value="PEPTIDASE-RELATED"/>
    <property type="match status" value="1"/>
</dbReference>
<evidence type="ECO:0000256" key="1">
    <source>
        <dbReference type="ARBA" id="ARBA00022729"/>
    </source>
</evidence>
<feature type="chain" id="PRO_5012956144" evidence="3">
    <location>
        <begin position="41"/>
        <end position="408"/>
    </location>
</feature>
<sequence length="408" mass="43574">MAITTTRAERADRWHMVRGLLTAALAISILQLSAPGAAMAQVAVPSKKQVHPQRKPVAKINPDNLPSPTDNEADELNQKWLSDFNKNGAKDGTGSNVPTAPSIAGTETERTLSGPTQASLPGAGARTVVPGTITFVRADSASAAFNSMPGGANQPLFKDLSAAFAGFSPNAGAKVEMMQARTADGSPRLVYASIGEGKSKHSYWWFSPPDQPEGWFDENGKRLGGSAFAEPKPGSRISSPFGTRRYYGRVTSHAFHNGIDFEAHYGEPILAAADGVVNHANWYYNYGRTVKISHSDHLETLYAHMSQIAVGIAPGTFVHKGEVIGYVGATGRASGPHLHFSAIKDGQFVDPQPYLNGNGTDSLGGGDLVAYRQWQQNIRAAAISQQPTQRASFWSRNPFTPPPAPGQL</sequence>
<dbReference type="Proteomes" id="UP000190092">
    <property type="component" value="Unassembled WGS sequence"/>
</dbReference>
<keyword evidence="6" id="KW-1185">Reference proteome</keyword>
<dbReference type="Pfam" id="PF01551">
    <property type="entry name" value="Peptidase_M23"/>
    <property type="match status" value="1"/>
</dbReference>
<dbReference type="SUPFAM" id="SSF51261">
    <property type="entry name" value="Duplicated hybrid motif"/>
    <property type="match status" value="1"/>
</dbReference>
<name>A0A1T4JTG1_9HYPH</name>
<evidence type="ECO:0000256" key="3">
    <source>
        <dbReference type="SAM" id="SignalP"/>
    </source>
</evidence>
<keyword evidence="1 3" id="KW-0732">Signal</keyword>
<dbReference type="InterPro" id="IPR050570">
    <property type="entry name" value="Cell_wall_metabolism_enzyme"/>
</dbReference>
<dbReference type="EMBL" id="FUWJ01000001">
    <property type="protein sequence ID" value="SJZ33347.1"/>
    <property type="molecule type" value="Genomic_DNA"/>
</dbReference>
<feature type="compositionally biased region" description="Polar residues" evidence="2">
    <location>
        <begin position="387"/>
        <end position="398"/>
    </location>
</feature>
<gene>
    <name evidence="5" type="ORF">SAMN02745126_00435</name>
</gene>
<feature type="region of interest" description="Disordered" evidence="2">
    <location>
        <begin position="387"/>
        <end position="408"/>
    </location>
</feature>
<dbReference type="AlphaFoldDB" id="A0A1T4JTG1"/>
<dbReference type="InterPro" id="IPR016047">
    <property type="entry name" value="M23ase_b-sheet_dom"/>
</dbReference>
<accession>A0A1T4JTG1</accession>
<protein>
    <submittedName>
        <fullName evidence="5">Peptidase family M23</fullName>
    </submittedName>
</protein>
<dbReference type="GO" id="GO:0004222">
    <property type="term" value="F:metalloendopeptidase activity"/>
    <property type="evidence" value="ECO:0007669"/>
    <property type="project" value="TreeGrafter"/>
</dbReference>
<organism evidence="5 6">
    <name type="scientific">Enhydrobacter aerosaccus</name>
    <dbReference type="NCBI Taxonomy" id="225324"/>
    <lineage>
        <taxon>Bacteria</taxon>
        <taxon>Pseudomonadati</taxon>
        <taxon>Pseudomonadota</taxon>
        <taxon>Alphaproteobacteria</taxon>
        <taxon>Hyphomicrobiales</taxon>
        <taxon>Enhydrobacter</taxon>
    </lineage>
</organism>
<feature type="region of interest" description="Disordered" evidence="2">
    <location>
        <begin position="46"/>
        <end position="125"/>
    </location>
</feature>
<evidence type="ECO:0000313" key="5">
    <source>
        <dbReference type="EMBL" id="SJZ33347.1"/>
    </source>
</evidence>